<evidence type="ECO:0000313" key="1">
    <source>
        <dbReference type="EMBL" id="KAG0432213.1"/>
    </source>
</evidence>
<gene>
    <name evidence="1" type="ORF">HPB47_021057</name>
</gene>
<protein>
    <submittedName>
        <fullName evidence="1">Uncharacterized protein</fullName>
    </submittedName>
</protein>
<keyword evidence="2" id="KW-1185">Reference proteome</keyword>
<dbReference type="EMBL" id="JABSTQ010009168">
    <property type="protein sequence ID" value="KAG0432213.1"/>
    <property type="molecule type" value="Genomic_DNA"/>
</dbReference>
<accession>A0AC60QDM6</accession>
<dbReference type="Proteomes" id="UP000805193">
    <property type="component" value="Unassembled WGS sequence"/>
</dbReference>
<reference evidence="1 2" key="1">
    <citation type="journal article" date="2020" name="Cell">
        <title>Large-Scale Comparative Analyses of Tick Genomes Elucidate Their Genetic Diversity and Vector Capacities.</title>
        <authorList>
            <consortium name="Tick Genome and Microbiome Consortium (TIGMIC)"/>
            <person name="Jia N."/>
            <person name="Wang J."/>
            <person name="Shi W."/>
            <person name="Du L."/>
            <person name="Sun Y."/>
            <person name="Zhan W."/>
            <person name="Jiang J.F."/>
            <person name="Wang Q."/>
            <person name="Zhang B."/>
            <person name="Ji P."/>
            <person name="Bell-Sakyi L."/>
            <person name="Cui X.M."/>
            <person name="Yuan T.T."/>
            <person name="Jiang B.G."/>
            <person name="Yang W.F."/>
            <person name="Lam T.T."/>
            <person name="Chang Q.C."/>
            <person name="Ding S.J."/>
            <person name="Wang X.J."/>
            <person name="Zhu J.G."/>
            <person name="Ruan X.D."/>
            <person name="Zhao L."/>
            <person name="Wei J.T."/>
            <person name="Ye R.Z."/>
            <person name="Que T.C."/>
            <person name="Du C.H."/>
            <person name="Zhou Y.H."/>
            <person name="Cheng J.X."/>
            <person name="Dai P.F."/>
            <person name="Guo W.B."/>
            <person name="Han X.H."/>
            <person name="Huang E.J."/>
            <person name="Li L.F."/>
            <person name="Wei W."/>
            <person name="Gao Y.C."/>
            <person name="Liu J.Z."/>
            <person name="Shao H.Z."/>
            <person name="Wang X."/>
            <person name="Wang C.C."/>
            <person name="Yang T.C."/>
            <person name="Huo Q.B."/>
            <person name="Li W."/>
            <person name="Chen H.Y."/>
            <person name="Chen S.E."/>
            <person name="Zhou L.G."/>
            <person name="Ni X.B."/>
            <person name="Tian J.H."/>
            <person name="Sheng Y."/>
            <person name="Liu T."/>
            <person name="Pan Y.S."/>
            <person name="Xia L.Y."/>
            <person name="Li J."/>
            <person name="Zhao F."/>
            <person name="Cao W.C."/>
        </authorList>
    </citation>
    <scope>NUCLEOTIDE SEQUENCE [LARGE SCALE GENOMIC DNA]</scope>
    <source>
        <strain evidence="1">Iper-2018</strain>
    </source>
</reference>
<comment type="caution">
    <text evidence="1">The sequence shown here is derived from an EMBL/GenBank/DDBJ whole genome shotgun (WGS) entry which is preliminary data.</text>
</comment>
<name>A0AC60QDM6_IXOPE</name>
<evidence type="ECO:0000313" key="2">
    <source>
        <dbReference type="Proteomes" id="UP000805193"/>
    </source>
</evidence>
<proteinExistence type="predicted"/>
<organism evidence="1 2">
    <name type="scientific">Ixodes persulcatus</name>
    <name type="common">Taiga tick</name>
    <dbReference type="NCBI Taxonomy" id="34615"/>
    <lineage>
        <taxon>Eukaryota</taxon>
        <taxon>Metazoa</taxon>
        <taxon>Ecdysozoa</taxon>
        <taxon>Arthropoda</taxon>
        <taxon>Chelicerata</taxon>
        <taxon>Arachnida</taxon>
        <taxon>Acari</taxon>
        <taxon>Parasitiformes</taxon>
        <taxon>Ixodida</taxon>
        <taxon>Ixodoidea</taxon>
        <taxon>Ixodidae</taxon>
        <taxon>Ixodinae</taxon>
        <taxon>Ixodes</taxon>
    </lineage>
</organism>
<sequence>MENSAPGELKSQRLPFLKHVITIGDTRKPGSITFDDLINSGTAEDHITMNAVSAKVQFDRDAFIQFSSASALASEPPRRLHSSHAGAATTARSAAAARASAVCAFQRSDVIAAADALAPPRAQLCASVAQ</sequence>